<dbReference type="AlphaFoldDB" id="A0AA39MHH8"/>
<accession>A0AA39MHH8</accession>
<name>A0AA39MHH8_ARMTA</name>
<evidence type="ECO:0000313" key="2">
    <source>
        <dbReference type="Proteomes" id="UP001175211"/>
    </source>
</evidence>
<keyword evidence="2" id="KW-1185">Reference proteome</keyword>
<dbReference type="EMBL" id="JAUEPS010000184">
    <property type="protein sequence ID" value="KAK0434522.1"/>
    <property type="molecule type" value="Genomic_DNA"/>
</dbReference>
<reference evidence="1" key="1">
    <citation type="submission" date="2023-06" db="EMBL/GenBank/DDBJ databases">
        <authorList>
            <consortium name="Lawrence Berkeley National Laboratory"/>
            <person name="Ahrendt S."/>
            <person name="Sahu N."/>
            <person name="Indic B."/>
            <person name="Wong-Bajracharya J."/>
            <person name="Merenyi Z."/>
            <person name="Ke H.-M."/>
            <person name="Monk M."/>
            <person name="Kocsube S."/>
            <person name="Drula E."/>
            <person name="Lipzen A."/>
            <person name="Balint B."/>
            <person name="Henrissat B."/>
            <person name="Andreopoulos B."/>
            <person name="Martin F.M."/>
            <person name="Harder C.B."/>
            <person name="Rigling D."/>
            <person name="Ford K.L."/>
            <person name="Foster G.D."/>
            <person name="Pangilinan J."/>
            <person name="Papanicolaou A."/>
            <person name="Barry K."/>
            <person name="LaButti K."/>
            <person name="Viragh M."/>
            <person name="Koriabine M."/>
            <person name="Yan M."/>
            <person name="Riley R."/>
            <person name="Champramary S."/>
            <person name="Plett K.L."/>
            <person name="Tsai I.J."/>
            <person name="Slot J."/>
            <person name="Sipos G."/>
            <person name="Plett J."/>
            <person name="Nagy L.G."/>
            <person name="Grigoriev I.V."/>
        </authorList>
    </citation>
    <scope>NUCLEOTIDE SEQUENCE</scope>
    <source>
        <strain evidence="1">CCBAS 213</strain>
    </source>
</reference>
<dbReference type="Proteomes" id="UP001175211">
    <property type="component" value="Unassembled WGS sequence"/>
</dbReference>
<comment type="caution">
    <text evidence="1">The sequence shown here is derived from an EMBL/GenBank/DDBJ whole genome shotgun (WGS) entry which is preliminary data.</text>
</comment>
<sequence length="392" mass="44120">MSTNGDCQHILMGMRKCILQLSGLIVMRSKATPVPVGVNTLDHNVLQMVLDPAHVKQKMNFKEQTSQNECRLHRQYLVGHGIEVEIAIVPSPIEQELRVFEFHSLAEASTASHDNQFLDMSLTSLTNAATIPITLEAMATERNQRTGSMGKLDDQIRDPVINIQGMIEVNIVLDNETGYSDVWGKVTKPGTISRANEQTVVLITQQKEGCGDQHHQYYSHFGNNSELGTMKADSPCYHHAMEPSSIHASPKRHSGTSCNRKYFESGINVKPETCHWAQMLRRYLKHYPVQVLFIFLAKGFTTFVGEAEGCNDNHAPHKRMFPNAASEEFSIAARRELITAFFHCLPSFTFILADEELGEFLDCRDLRKFQKPQFPAISTVLWDWDLATGLGD</sequence>
<dbReference type="GeneID" id="85362785"/>
<proteinExistence type="predicted"/>
<gene>
    <name evidence="1" type="ORF">EV420DRAFT_1682820</name>
</gene>
<dbReference type="RefSeq" id="XP_060321746.1">
    <property type="nucleotide sequence ID" value="XM_060479237.1"/>
</dbReference>
<organism evidence="1 2">
    <name type="scientific">Armillaria tabescens</name>
    <name type="common">Ringless honey mushroom</name>
    <name type="synonym">Agaricus tabescens</name>
    <dbReference type="NCBI Taxonomy" id="1929756"/>
    <lineage>
        <taxon>Eukaryota</taxon>
        <taxon>Fungi</taxon>
        <taxon>Dikarya</taxon>
        <taxon>Basidiomycota</taxon>
        <taxon>Agaricomycotina</taxon>
        <taxon>Agaricomycetes</taxon>
        <taxon>Agaricomycetidae</taxon>
        <taxon>Agaricales</taxon>
        <taxon>Marasmiineae</taxon>
        <taxon>Physalacriaceae</taxon>
        <taxon>Desarmillaria</taxon>
    </lineage>
</organism>
<protein>
    <submittedName>
        <fullName evidence="1">Uncharacterized protein</fullName>
    </submittedName>
</protein>
<evidence type="ECO:0000313" key="1">
    <source>
        <dbReference type="EMBL" id="KAK0434522.1"/>
    </source>
</evidence>